<accession>A0A1J7J726</accession>
<evidence type="ECO:0000256" key="1">
    <source>
        <dbReference type="SAM" id="MobiDB-lite"/>
    </source>
</evidence>
<dbReference type="AlphaFoldDB" id="A0A1J7J726"/>
<gene>
    <name evidence="2" type="ORF">CONLIGDRAFT_627630</name>
</gene>
<dbReference type="OrthoDB" id="406152at2759"/>
<dbReference type="Proteomes" id="UP000182658">
    <property type="component" value="Unassembled WGS sequence"/>
</dbReference>
<proteinExistence type="predicted"/>
<feature type="compositionally biased region" description="Low complexity" evidence="1">
    <location>
        <begin position="9"/>
        <end position="23"/>
    </location>
</feature>
<evidence type="ECO:0000313" key="3">
    <source>
        <dbReference type="Proteomes" id="UP000182658"/>
    </source>
</evidence>
<reference evidence="2 3" key="1">
    <citation type="submission" date="2016-10" db="EMBL/GenBank/DDBJ databases">
        <title>Draft genome sequence of Coniochaeta ligniaria NRRL30616, a lignocellulolytic fungus for bioabatement of inhibitors in plant biomass hydrolysates.</title>
        <authorList>
            <consortium name="DOE Joint Genome Institute"/>
            <person name="Jimenez D.J."/>
            <person name="Hector R.E."/>
            <person name="Riley R."/>
            <person name="Sun H."/>
            <person name="Grigoriev I.V."/>
            <person name="Van Elsas J.D."/>
            <person name="Nichols N.N."/>
        </authorList>
    </citation>
    <scope>NUCLEOTIDE SEQUENCE [LARGE SCALE GENOMIC DNA]</scope>
    <source>
        <strain evidence="2 3">NRRL 30616</strain>
    </source>
</reference>
<dbReference type="InParanoid" id="A0A1J7J726"/>
<protein>
    <submittedName>
        <fullName evidence="2">Uncharacterized protein</fullName>
    </submittedName>
</protein>
<feature type="region of interest" description="Disordered" evidence="1">
    <location>
        <begin position="1"/>
        <end position="23"/>
    </location>
</feature>
<evidence type="ECO:0000313" key="2">
    <source>
        <dbReference type="EMBL" id="OIW35598.1"/>
    </source>
</evidence>
<organism evidence="2 3">
    <name type="scientific">Coniochaeta ligniaria NRRL 30616</name>
    <dbReference type="NCBI Taxonomy" id="1408157"/>
    <lineage>
        <taxon>Eukaryota</taxon>
        <taxon>Fungi</taxon>
        <taxon>Dikarya</taxon>
        <taxon>Ascomycota</taxon>
        <taxon>Pezizomycotina</taxon>
        <taxon>Sordariomycetes</taxon>
        <taxon>Sordariomycetidae</taxon>
        <taxon>Coniochaetales</taxon>
        <taxon>Coniochaetaceae</taxon>
        <taxon>Coniochaeta</taxon>
    </lineage>
</organism>
<sequence length="137" mass="15128">MTVVAHSLPPSSSSPATPTITTAQIHPQKPPAMCQYALYRSPRCGCRWLSITEPCFAGAGFSTCETLRRESNGDGRMHPAVPTYQARRGSCPRHALDGFYDYNQTRMVVRIRHGFHIGTGGSRTDPGFDVAWRCLVM</sequence>
<dbReference type="EMBL" id="KV875093">
    <property type="protein sequence ID" value="OIW35598.1"/>
    <property type="molecule type" value="Genomic_DNA"/>
</dbReference>
<name>A0A1J7J726_9PEZI</name>
<keyword evidence="3" id="KW-1185">Reference proteome</keyword>